<dbReference type="GO" id="GO:0008270">
    <property type="term" value="F:zinc ion binding"/>
    <property type="evidence" value="ECO:0007669"/>
    <property type="project" value="UniProtKB-KW"/>
</dbReference>
<protein>
    <submittedName>
        <fullName evidence="13">Uncharacterized protein</fullName>
    </submittedName>
</protein>
<dbReference type="GO" id="GO:0005096">
    <property type="term" value="F:GTPase activator activity"/>
    <property type="evidence" value="ECO:0007669"/>
    <property type="project" value="UniProtKB-KW"/>
</dbReference>
<dbReference type="CDD" id="cd01250">
    <property type="entry name" value="PH_AGAP"/>
    <property type="match status" value="1"/>
</dbReference>
<evidence type="ECO:0000256" key="1">
    <source>
        <dbReference type="ARBA" id="ARBA00005430"/>
    </source>
</evidence>
<comment type="similarity">
    <text evidence="1">Belongs to the centaurin gamma-like family.</text>
</comment>
<feature type="region of interest" description="Disordered" evidence="9">
    <location>
        <begin position="62"/>
        <end position="117"/>
    </location>
</feature>
<dbReference type="PROSITE" id="PS50297">
    <property type="entry name" value="ANK_REP_REGION"/>
    <property type="match status" value="1"/>
</dbReference>
<evidence type="ECO:0000256" key="8">
    <source>
        <dbReference type="PROSITE-ProRule" id="PRU00288"/>
    </source>
</evidence>
<feature type="domain" description="PH" evidence="10">
    <location>
        <begin position="248"/>
        <end position="449"/>
    </location>
</feature>
<dbReference type="AlphaFoldDB" id="A0A915HLG1"/>
<evidence type="ECO:0000256" key="2">
    <source>
        <dbReference type="ARBA" id="ARBA00022468"/>
    </source>
</evidence>
<dbReference type="InterPro" id="IPR011993">
    <property type="entry name" value="PH-like_dom_sf"/>
</dbReference>
<dbReference type="Proteomes" id="UP000887565">
    <property type="component" value="Unplaced"/>
</dbReference>
<evidence type="ECO:0000256" key="9">
    <source>
        <dbReference type="SAM" id="MobiDB-lite"/>
    </source>
</evidence>
<dbReference type="WBParaSite" id="nRc.2.0.1.t02366-RA">
    <property type="protein sequence ID" value="nRc.2.0.1.t02366-RA"/>
    <property type="gene ID" value="nRc.2.0.1.g02366"/>
</dbReference>
<evidence type="ECO:0000259" key="10">
    <source>
        <dbReference type="PROSITE" id="PS50003"/>
    </source>
</evidence>
<feature type="compositionally biased region" description="Polar residues" evidence="9">
    <location>
        <begin position="85"/>
        <end position="101"/>
    </location>
</feature>
<evidence type="ECO:0000313" key="13">
    <source>
        <dbReference type="WBParaSite" id="nRc.2.0.1.t02366-RA"/>
    </source>
</evidence>
<dbReference type="SMART" id="SM00233">
    <property type="entry name" value="PH"/>
    <property type="match status" value="1"/>
</dbReference>
<dbReference type="InterPro" id="IPR002110">
    <property type="entry name" value="Ankyrin_rpt"/>
</dbReference>
<feature type="region of interest" description="Disordered" evidence="9">
    <location>
        <begin position="380"/>
        <end position="402"/>
    </location>
</feature>
<dbReference type="SUPFAM" id="SSF57863">
    <property type="entry name" value="ArfGap/RecO-like zinc finger"/>
    <property type="match status" value="1"/>
</dbReference>
<keyword evidence="3" id="KW-0479">Metal-binding</keyword>
<dbReference type="PANTHER" id="PTHR45819:SF5">
    <property type="entry name" value="CENTAURIN-GAMMA-1A"/>
    <property type="match status" value="1"/>
</dbReference>
<dbReference type="PRINTS" id="PR00405">
    <property type="entry name" value="REVINTRACTNG"/>
</dbReference>
<evidence type="ECO:0000256" key="6">
    <source>
        <dbReference type="ARBA" id="ARBA00023043"/>
    </source>
</evidence>
<evidence type="ECO:0000256" key="3">
    <source>
        <dbReference type="ARBA" id="ARBA00022723"/>
    </source>
</evidence>
<dbReference type="SMART" id="SM00248">
    <property type="entry name" value="ANK"/>
    <property type="match status" value="2"/>
</dbReference>
<dbReference type="PANTHER" id="PTHR45819">
    <property type="entry name" value="CENTAURIN-GAMMA-1A"/>
    <property type="match status" value="1"/>
</dbReference>
<evidence type="ECO:0000256" key="5">
    <source>
        <dbReference type="ARBA" id="ARBA00022833"/>
    </source>
</evidence>
<keyword evidence="2" id="KW-0343">GTPase activation</keyword>
<evidence type="ECO:0000259" key="11">
    <source>
        <dbReference type="PROSITE" id="PS50115"/>
    </source>
</evidence>
<dbReference type="Pfam" id="PF01412">
    <property type="entry name" value="ArfGap"/>
    <property type="match status" value="1"/>
</dbReference>
<dbReference type="SUPFAM" id="SSF48403">
    <property type="entry name" value="Ankyrin repeat"/>
    <property type="match status" value="1"/>
</dbReference>
<dbReference type="InterPro" id="IPR051282">
    <property type="entry name" value="Arf-GAP_GTPase_ANK_PH"/>
</dbReference>
<dbReference type="GO" id="GO:0003924">
    <property type="term" value="F:GTPase activity"/>
    <property type="evidence" value="ECO:0007669"/>
    <property type="project" value="TreeGrafter"/>
</dbReference>
<name>A0A915HLG1_ROMCU</name>
<dbReference type="InterPro" id="IPR036770">
    <property type="entry name" value="Ankyrin_rpt-contain_sf"/>
</dbReference>
<dbReference type="Gene3D" id="1.25.40.20">
    <property type="entry name" value="Ankyrin repeat-containing domain"/>
    <property type="match status" value="1"/>
</dbReference>
<keyword evidence="6 7" id="KW-0040">ANK repeat</keyword>
<feature type="compositionally biased region" description="Basic residues" evidence="9">
    <location>
        <begin position="390"/>
        <end position="402"/>
    </location>
</feature>
<evidence type="ECO:0000256" key="4">
    <source>
        <dbReference type="ARBA" id="ARBA00022771"/>
    </source>
</evidence>
<dbReference type="Gene3D" id="1.10.220.150">
    <property type="entry name" value="Arf GTPase activating protein"/>
    <property type="match status" value="1"/>
</dbReference>
<keyword evidence="5" id="KW-0862">Zinc</keyword>
<dbReference type="OMA" id="ANAVWEY"/>
<dbReference type="InterPro" id="IPR001849">
    <property type="entry name" value="PH_domain"/>
</dbReference>
<dbReference type="Gene3D" id="2.30.29.30">
    <property type="entry name" value="Pleckstrin-homology domain (PH domain)/Phosphotyrosine-binding domain (PTB)"/>
    <property type="match status" value="1"/>
</dbReference>
<keyword evidence="4 8" id="KW-0863">Zinc-finger</keyword>
<dbReference type="InterPro" id="IPR038508">
    <property type="entry name" value="ArfGAP_dom_sf"/>
</dbReference>
<dbReference type="InterPro" id="IPR001164">
    <property type="entry name" value="ArfGAP_dom"/>
</dbReference>
<feature type="compositionally biased region" description="Polar residues" evidence="9">
    <location>
        <begin position="702"/>
        <end position="713"/>
    </location>
</feature>
<evidence type="ECO:0000256" key="7">
    <source>
        <dbReference type="PROSITE-ProRule" id="PRU00023"/>
    </source>
</evidence>
<proteinExistence type="inferred from homology"/>
<dbReference type="InterPro" id="IPR037278">
    <property type="entry name" value="ARFGAP/RecO"/>
</dbReference>
<dbReference type="PROSITE" id="PS50088">
    <property type="entry name" value="ANK_REPEAT"/>
    <property type="match status" value="1"/>
</dbReference>
<feature type="domain" description="Arf-GAP" evidence="11">
    <location>
        <begin position="469"/>
        <end position="531"/>
    </location>
</feature>
<dbReference type="PROSITE" id="PS50003">
    <property type="entry name" value="PH_DOMAIN"/>
    <property type="match status" value="1"/>
</dbReference>
<dbReference type="SMART" id="SM00105">
    <property type="entry name" value="ArfGap"/>
    <property type="match status" value="1"/>
</dbReference>
<dbReference type="Pfam" id="PF12796">
    <property type="entry name" value="Ank_2"/>
    <property type="match status" value="1"/>
</dbReference>
<feature type="region of interest" description="Disordered" evidence="9">
    <location>
        <begin position="661"/>
        <end position="713"/>
    </location>
</feature>
<dbReference type="SUPFAM" id="SSF50729">
    <property type="entry name" value="PH domain-like"/>
    <property type="match status" value="1"/>
</dbReference>
<accession>A0A915HLG1</accession>
<reference evidence="13" key="1">
    <citation type="submission" date="2022-11" db="UniProtKB">
        <authorList>
            <consortium name="WormBaseParasite"/>
        </authorList>
    </citation>
    <scope>IDENTIFICATION</scope>
</reference>
<keyword evidence="12" id="KW-1185">Reference proteome</keyword>
<dbReference type="PROSITE" id="PS50115">
    <property type="entry name" value="ARFGAP"/>
    <property type="match status" value="1"/>
</dbReference>
<evidence type="ECO:0000313" key="12">
    <source>
        <dbReference type="Proteomes" id="UP000887565"/>
    </source>
</evidence>
<organism evidence="12 13">
    <name type="scientific">Romanomermis culicivorax</name>
    <name type="common">Nematode worm</name>
    <dbReference type="NCBI Taxonomy" id="13658"/>
    <lineage>
        <taxon>Eukaryota</taxon>
        <taxon>Metazoa</taxon>
        <taxon>Ecdysozoa</taxon>
        <taxon>Nematoda</taxon>
        <taxon>Enoplea</taxon>
        <taxon>Dorylaimia</taxon>
        <taxon>Mermithida</taxon>
        <taxon>Mermithoidea</taxon>
        <taxon>Mermithidae</taxon>
        <taxon>Romanomermis</taxon>
    </lineage>
</organism>
<sequence length="713" mass="79069">MNACLKIIQQRIQPDIIHNHHHCPPAGAPPPLPPIMPPPSSCPGTPSHVLSVSGNRAFHSSSQTHHHHYLPFNNNPPRIDLHSPSPIQNSALQGHSRSSSHVAMLQQRNKDAPLASPTKKHHFQVNAASSVDGTEAPCYDVSPAISSHSVTSLQQWSSQQHSHSTPCGSFVKEEEFLHPGNAFFKNRASNLSAVNLEPNSVEFSVPHLPTPSSTPTTQRKNRRISNIFNRKDDEKNNKIEAVGVGRAIPIKQGNLCKKSSKALNKEWKKKYVCLYKDGRLLYYPSLKDYMEDNHCKEIYLGHTTVKMPGRRPKGTHVQQNSTSVQSILSNGLTKDAKIIKDQNNKVTLTAFESIKENQFLSSNECSSTGTITLNMFSSDDASGKNETPHCKKKEKKHVRRSSNIKSADLDDSDNYEFVIVSINNKQWHFEADCCEERDQWVQAIEQQILCSLQSNSSTKTNSSRMHGDRSSVQALKTISGNDKCADCGAPNPDWASLNLGILMCIDCSGVHRNLGSHISKVRSLDLDEWPDVKANWIKLKYEIKEFLCPLQNLNMNNGTVDQLVVEKFVETICKKDLKQMLLLLAHCNKSQINATLSPTDLRTPLHVACAVGNAPMTQLLIWYNADVKALDEEGRPPLWFAKNSGSRECVDILTNNGGSCTQTSNEQFSAPKITPRPILPIASPRKHVGQGQKVSPPPPQQQGPFESLPSSVI</sequence>
<feature type="repeat" description="ANK" evidence="7">
    <location>
        <begin position="600"/>
        <end position="632"/>
    </location>
</feature>